<dbReference type="InterPro" id="IPR013103">
    <property type="entry name" value="RVT_2"/>
</dbReference>
<proteinExistence type="predicted"/>
<protein>
    <recommendedName>
        <fullName evidence="1">Reverse transcriptase Ty1/copia-type domain-containing protein</fullName>
    </recommendedName>
</protein>
<accession>A0A9Q3D3K9</accession>
<dbReference type="Pfam" id="PF07727">
    <property type="entry name" value="RVT_2"/>
    <property type="match status" value="1"/>
</dbReference>
<sequence length="243" mass="26901">MVTGKLQITHYCVFHDTSIVLVDPSEIPSVVFTIPSVESYIPVPVLTAAEVEDCDDVSSPGSPPPQSCAHSGHIDDKLAFNAAESQSLEPTQSLPKGWVVEKVPMTAPNDISSSIDMSNILHSKRNRGRNVYMTDSIPKNYSKAISHEKSVDWKEDIPNKSSRIEENDIWVPVKKPSNANVLGATWVSRGKEDQNGSIVKYKSFLCVQGFSEREGVDFNKTYAPMGRMTSLQFLLSHYESLDL</sequence>
<evidence type="ECO:0000313" key="2">
    <source>
        <dbReference type="EMBL" id="MBW0496204.1"/>
    </source>
</evidence>
<dbReference type="EMBL" id="AVOT02013497">
    <property type="protein sequence ID" value="MBW0496204.1"/>
    <property type="molecule type" value="Genomic_DNA"/>
</dbReference>
<feature type="domain" description="Reverse transcriptase Ty1/copia-type" evidence="1">
    <location>
        <begin position="167"/>
        <end position="236"/>
    </location>
</feature>
<reference evidence="2" key="1">
    <citation type="submission" date="2021-03" db="EMBL/GenBank/DDBJ databases">
        <title>Draft genome sequence of rust myrtle Austropuccinia psidii MF-1, a brazilian biotype.</title>
        <authorList>
            <person name="Quecine M.C."/>
            <person name="Pachon D.M.R."/>
            <person name="Bonatelli M.L."/>
            <person name="Correr F.H."/>
            <person name="Franceschini L.M."/>
            <person name="Leite T.F."/>
            <person name="Margarido G.R.A."/>
            <person name="Almeida C.A."/>
            <person name="Ferrarezi J.A."/>
            <person name="Labate C.A."/>
        </authorList>
    </citation>
    <scope>NUCLEOTIDE SEQUENCE</scope>
    <source>
        <strain evidence="2">MF-1</strain>
    </source>
</reference>
<dbReference type="Proteomes" id="UP000765509">
    <property type="component" value="Unassembled WGS sequence"/>
</dbReference>
<gene>
    <name evidence="2" type="ORF">O181_035919</name>
</gene>
<name>A0A9Q3D3K9_9BASI</name>
<comment type="caution">
    <text evidence="2">The sequence shown here is derived from an EMBL/GenBank/DDBJ whole genome shotgun (WGS) entry which is preliminary data.</text>
</comment>
<dbReference type="AlphaFoldDB" id="A0A9Q3D3K9"/>
<evidence type="ECO:0000259" key="1">
    <source>
        <dbReference type="Pfam" id="PF07727"/>
    </source>
</evidence>
<organism evidence="2 3">
    <name type="scientific">Austropuccinia psidii MF-1</name>
    <dbReference type="NCBI Taxonomy" id="1389203"/>
    <lineage>
        <taxon>Eukaryota</taxon>
        <taxon>Fungi</taxon>
        <taxon>Dikarya</taxon>
        <taxon>Basidiomycota</taxon>
        <taxon>Pucciniomycotina</taxon>
        <taxon>Pucciniomycetes</taxon>
        <taxon>Pucciniales</taxon>
        <taxon>Sphaerophragmiaceae</taxon>
        <taxon>Austropuccinia</taxon>
    </lineage>
</organism>
<evidence type="ECO:0000313" key="3">
    <source>
        <dbReference type="Proteomes" id="UP000765509"/>
    </source>
</evidence>
<dbReference type="OrthoDB" id="3227712at2759"/>
<keyword evidence="3" id="KW-1185">Reference proteome</keyword>